<reference evidence="2" key="1">
    <citation type="submission" date="2011-03" db="EMBL/GenBank/DDBJ databases">
        <title>Draft genome sequence of Brevundimonas diminuta.</title>
        <authorList>
            <person name="Brown P.J.B."/>
            <person name="Buechlein A."/>
            <person name="Hemmerich C."/>
            <person name="Brun Y.V."/>
        </authorList>
    </citation>
    <scope>NUCLEOTIDE SEQUENCE [LARGE SCALE GENOMIC DNA]</scope>
    <source>
        <strain evidence="2">C19</strain>
    </source>
</reference>
<dbReference type="HOGENOM" id="CLU_3131812_0_0_5"/>
<gene>
    <name evidence="1" type="ORF">ABI_26460</name>
</gene>
<dbReference type="EMBL" id="GL883078">
    <property type="protein sequence ID" value="EGF91231.1"/>
    <property type="molecule type" value="Genomic_DNA"/>
</dbReference>
<keyword evidence="2" id="KW-1185">Reference proteome</keyword>
<organism evidence="1 2">
    <name type="scientific">Asticcacaulis biprosthecium C19</name>
    <dbReference type="NCBI Taxonomy" id="715226"/>
    <lineage>
        <taxon>Bacteria</taxon>
        <taxon>Pseudomonadati</taxon>
        <taxon>Pseudomonadota</taxon>
        <taxon>Alphaproteobacteria</taxon>
        <taxon>Caulobacterales</taxon>
        <taxon>Caulobacteraceae</taxon>
        <taxon>Asticcacaulis</taxon>
    </lineage>
</organism>
<dbReference type="Proteomes" id="UP000006512">
    <property type="component" value="Unassembled WGS sequence"/>
</dbReference>
<protein>
    <submittedName>
        <fullName evidence="1">Uncharacterized protein</fullName>
    </submittedName>
</protein>
<name>F4QPH3_9CAUL</name>
<dbReference type="STRING" id="715226.ABI_26460"/>
<accession>F4QPH3</accession>
<evidence type="ECO:0000313" key="2">
    <source>
        <dbReference type="Proteomes" id="UP000006512"/>
    </source>
</evidence>
<sequence length="49" mass="5372">MIAWLVIACLFAWRNRAPVGLALSAIAFAVFVINASNVFRLAYPVCNAF</sequence>
<evidence type="ECO:0000313" key="1">
    <source>
        <dbReference type="EMBL" id="EGF91231.1"/>
    </source>
</evidence>
<dbReference type="AlphaFoldDB" id="F4QPH3"/>
<proteinExistence type="predicted"/>